<evidence type="ECO:0000313" key="2">
    <source>
        <dbReference type="EMBL" id="GKV21593.1"/>
    </source>
</evidence>
<keyword evidence="1" id="KW-0812">Transmembrane</keyword>
<protein>
    <submittedName>
        <fullName evidence="2">Uncharacterized protein</fullName>
    </submittedName>
</protein>
<proteinExistence type="predicted"/>
<accession>A0AAV5K3Q6</accession>
<name>A0AAV5K3Q6_9ROSI</name>
<organism evidence="2 3">
    <name type="scientific">Rubroshorea leprosula</name>
    <dbReference type="NCBI Taxonomy" id="152421"/>
    <lineage>
        <taxon>Eukaryota</taxon>
        <taxon>Viridiplantae</taxon>
        <taxon>Streptophyta</taxon>
        <taxon>Embryophyta</taxon>
        <taxon>Tracheophyta</taxon>
        <taxon>Spermatophyta</taxon>
        <taxon>Magnoliopsida</taxon>
        <taxon>eudicotyledons</taxon>
        <taxon>Gunneridae</taxon>
        <taxon>Pentapetalae</taxon>
        <taxon>rosids</taxon>
        <taxon>malvids</taxon>
        <taxon>Malvales</taxon>
        <taxon>Dipterocarpaceae</taxon>
        <taxon>Rubroshorea</taxon>
    </lineage>
</organism>
<dbReference type="EMBL" id="BPVZ01000058">
    <property type="protein sequence ID" value="GKV21593.1"/>
    <property type="molecule type" value="Genomic_DNA"/>
</dbReference>
<reference evidence="2 3" key="1">
    <citation type="journal article" date="2021" name="Commun. Biol.">
        <title>The genome of Shorea leprosula (Dipterocarpaceae) highlights the ecological relevance of drought in aseasonal tropical rainforests.</title>
        <authorList>
            <person name="Ng K.K.S."/>
            <person name="Kobayashi M.J."/>
            <person name="Fawcett J.A."/>
            <person name="Hatakeyama M."/>
            <person name="Paape T."/>
            <person name="Ng C.H."/>
            <person name="Ang C.C."/>
            <person name="Tnah L.H."/>
            <person name="Lee C.T."/>
            <person name="Nishiyama T."/>
            <person name="Sese J."/>
            <person name="O'Brien M.J."/>
            <person name="Copetti D."/>
            <person name="Mohd Noor M.I."/>
            <person name="Ong R.C."/>
            <person name="Putra M."/>
            <person name="Sireger I.Z."/>
            <person name="Indrioko S."/>
            <person name="Kosugi Y."/>
            <person name="Izuno A."/>
            <person name="Isagi Y."/>
            <person name="Lee S.L."/>
            <person name="Shimizu K.K."/>
        </authorList>
    </citation>
    <scope>NUCLEOTIDE SEQUENCE [LARGE SCALE GENOMIC DNA]</scope>
    <source>
        <strain evidence="2">214</strain>
    </source>
</reference>
<dbReference type="Proteomes" id="UP001054252">
    <property type="component" value="Unassembled WGS sequence"/>
</dbReference>
<sequence length="85" mass="9438">MDKENCTLGAAATPMLPPPPPPFPAFLVIPTMSTFFLLQSKSHAMFMLSFPPCFLAFNFTPREIGLGLYRPESFMSAGRLNTWPV</sequence>
<keyword evidence="1" id="KW-0472">Membrane</keyword>
<evidence type="ECO:0000313" key="3">
    <source>
        <dbReference type="Proteomes" id="UP001054252"/>
    </source>
</evidence>
<evidence type="ECO:0000256" key="1">
    <source>
        <dbReference type="SAM" id="Phobius"/>
    </source>
</evidence>
<gene>
    <name evidence="2" type="ORF">SLEP1_g31560</name>
</gene>
<keyword evidence="3" id="KW-1185">Reference proteome</keyword>
<keyword evidence="1" id="KW-1133">Transmembrane helix</keyword>
<comment type="caution">
    <text evidence="2">The sequence shown here is derived from an EMBL/GenBank/DDBJ whole genome shotgun (WGS) entry which is preliminary data.</text>
</comment>
<dbReference type="AlphaFoldDB" id="A0AAV5K3Q6"/>
<feature type="transmembrane region" description="Helical" evidence="1">
    <location>
        <begin position="22"/>
        <end position="38"/>
    </location>
</feature>